<dbReference type="SUPFAM" id="SSF48498">
    <property type="entry name" value="Tetracyclin repressor-like, C-terminal domain"/>
    <property type="match status" value="1"/>
</dbReference>
<feature type="domain" description="HTH tetR-type" evidence="5">
    <location>
        <begin position="51"/>
        <end position="110"/>
    </location>
</feature>
<feature type="domain" description="HTH tetR-type" evidence="5">
    <location>
        <begin position="274"/>
        <end position="334"/>
    </location>
</feature>
<gene>
    <name evidence="6" type="ORF">MHEC_36440</name>
</gene>
<sequence>MGLQQPARAAASARPARLEGRDGKPAVPAGRAGRTRVIPPPTNAGGAYDDGTRRTEILQTAASLIASSGLRTSLQEIADAAGILPGSLYHHFESKEAILVELVRRYHADLERIGELAHDRLDEPGSRPVSEKIIELGSAIARCAVQHRAALQMSFYEAPSANRELVALLRQPPTAVQEAMLQTLRAGKWSGYIRADIDLPTLADRICQSILHVGLDVIRHTAAADQAAELLCRIMLQGLASRPYGDEELNRSKAFAAAEQAIETWADEARSNPNDKAAYVRAVARAEFGRKGYEVTTIRDIASAAGLGTGTVYRLIGSKDELLASIMESFGNKAGGGFASVLRADATPIEKLDALTWVNINALDRFPDEWKIQLAWMRQSPPDTPNPGLMFTTRLRQLKSLLSEGIRSKDIRVDSPSLEMLSRCVMDVLWMPENIVRTEGNQAALRLARDTVVRGVAERAS</sequence>
<dbReference type="GO" id="GO:0000976">
    <property type="term" value="F:transcription cis-regulatory region binding"/>
    <property type="evidence" value="ECO:0007669"/>
    <property type="project" value="TreeGrafter"/>
</dbReference>
<dbReference type="PROSITE" id="PS50977">
    <property type="entry name" value="HTH_TETR_2"/>
    <property type="match status" value="2"/>
</dbReference>
<proteinExistence type="predicted"/>
<evidence type="ECO:0000259" key="5">
    <source>
        <dbReference type="PROSITE" id="PS50977"/>
    </source>
</evidence>
<keyword evidence="1" id="KW-0805">Transcription regulation</keyword>
<dbReference type="InterPro" id="IPR001647">
    <property type="entry name" value="HTH_TetR"/>
</dbReference>
<feature type="region of interest" description="Disordered" evidence="4">
    <location>
        <begin position="1"/>
        <end position="50"/>
    </location>
</feature>
<keyword evidence="7" id="KW-1185">Reference proteome</keyword>
<dbReference type="PRINTS" id="PR00455">
    <property type="entry name" value="HTHTETR"/>
</dbReference>
<evidence type="ECO:0000256" key="4">
    <source>
        <dbReference type="SAM" id="MobiDB-lite"/>
    </source>
</evidence>
<dbReference type="Pfam" id="PF00440">
    <property type="entry name" value="TetR_N"/>
    <property type="match status" value="2"/>
</dbReference>
<dbReference type="EMBL" id="AP024237">
    <property type="protein sequence ID" value="BCO37211.1"/>
    <property type="molecule type" value="Genomic_DNA"/>
</dbReference>
<protein>
    <recommendedName>
        <fullName evidence="5">HTH tetR-type domain-containing protein</fullName>
    </recommendedName>
</protein>
<name>A0A7R7TXP7_9MYCO</name>
<dbReference type="InterPro" id="IPR050109">
    <property type="entry name" value="HTH-type_TetR-like_transc_reg"/>
</dbReference>
<dbReference type="Gene3D" id="1.10.357.10">
    <property type="entry name" value="Tetracycline Repressor, domain 2"/>
    <property type="match status" value="2"/>
</dbReference>
<dbReference type="InterPro" id="IPR009057">
    <property type="entry name" value="Homeodomain-like_sf"/>
</dbReference>
<dbReference type="PANTHER" id="PTHR30055:SF234">
    <property type="entry name" value="HTH-TYPE TRANSCRIPTIONAL REGULATOR BETI"/>
    <property type="match status" value="1"/>
</dbReference>
<dbReference type="PANTHER" id="PTHR30055">
    <property type="entry name" value="HTH-TYPE TRANSCRIPTIONAL REGULATOR RUTR"/>
    <property type="match status" value="1"/>
</dbReference>
<evidence type="ECO:0000256" key="2">
    <source>
        <dbReference type="ARBA" id="ARBA00023125"/>
    </source>
</evidence>
<dbReference type="AlphaFoldDB" id="A0A7R7TXP7"/>
<dbReference type="Proteomes" id="UP000595446">
    <property type="component" value="Chromosome"/>
</dbReference>
<evidence type="ECO:0000256" key="3">
    <source>
        <dbReference type="ARBA" id="ARBA00023163"/>
    </source>
</evidence>
<feature type="compositionally biased region" description="Low complexity" evidence="4">
    <location>
        <begin position="1"/>
        <end position="15"/>
    </location>
</feature>
<evidence type="ECO:0000256" key="1">
    <source>
        <dbReference type="ARBA" id="ARBA00023015"/>
    </source>
</evidence>
<keyword evidence="2" id="KW-0238">DNA-binding</keyword>
<accession>A0A7R7TXP7</accession>
<dbReference type="InterPro" id="IPR036271">
    <property type="entry name" value="Tet_transcr_reg_TetR-rel_C_sf"/>
</dbReference>
<dbReference type="SUPFAM" id="SSF46689">
    <property type="entry name" value="Homeodomain-like"/>
    <property type="match status" value="2"/>
</dbReference>
<keyword evidence="3" id="KW-0804">Transcription</keyword>
<organism evidence="6 7">
    <name type="scientific">Mycobacterium heckeshornense</name>
    <dbReference type="NCBI Taxonomy" id="110505"/>
    <lineage>
        <taxon>Bacteria</taxon>
        <taxon>Bacillati</taxon>
        <taxon>Actinomycetota</taxon>
        <taxon>Actinomycetes</taxon>
        <taxon>Mycobacteriales</taxon>
        <taxon>Mycobacteriaceae</taxon>
        <taxon>Mycobacterium</taxon>
    </lineage>
</organism>
<dbReference type="GO" id="GO:0003700">
    <property type="term" value="F:DNA-binding transcription factor activity"/>
    <property type="evidence" value="ECO:0007669"/>
    <property type="project" value="TreeGrafter"/>
</dbReference>
<dbReference type="Gene3D" id="1.10.10.60">
    <property type="entry name" value="Homeodomain-like"/>
    <property type="match status" value="2"/>
</dbReference>
<evidence type="ECO:0000313" key="6">
    <source>
        <dbReference type="EMBL" id="BCO37211.1"/>
    </source>
</evidence>
<evidence type="ECO:0000313" key="7">
    <source>
        <dbReference type="Proteomes" id="UP000595446"/>
    </source>
</evidence>
<reference evidence="6 7" key="1">
    <citation type="submission" date="2020-12" db="EMBL/GenBank/DDBJ databases">
        <title>Complete genome sequence of Mycobacterium heckeshornense JCM 15655T, closely related to a pathogenic non-tuberculous mycobacterial species Mycobacterium xenopi.</title>
        <authorList>
            <person name="Yoshida M."/>
            <person name="Fukano H."/>
            <person name="Asakura T."/>
            <person name="Suzuki M."/>
            <person name="Hoshino Y."/>
        </authorList>
    </citation>
    <scope>NUCLEOTIDE SEQUENCE [LARGE SCALE GENOMIC DNA]</scope>
    <source>
        <strain evidence="6 7">JCM 15655</strain>
    </source>
</reference>